<dbReference type="RefSeq" id="WP_150902852.1">
    <property type="nucleotide sequence ID" value="NZ_VTWT01000002.1"/>
</dbReference>
<evidence type="ECO:0000313" key="3">
    <source>
        <dbReference type="Proteomes" id="UP000326570"/>
    </source>
</evidence>
<name>A0A5N1J4B9_9BACT</name>
<comment type="caution">
    <text evidence="2">The sequence shown here is derived from an EMBL/GenBank/DDBJ whole genome shotgun (WGS) entry which is preliminary data.</text>
</comment>
<dbReference type="Proteomes" id="UP000326570">
    <property type="component" value="Unassembled WGS sequence"/>
</dbReference>
<dbReference type="EMBL" id="VTWT01000002">
    <property type="protein sequence ID" value="KAA9340925.1"/>
    <property type="molecule type" value="Genomic_DNA"/>
</dbReference>
<dbReference type="InterPro" id="IPR013830">
    <property type="entry name" value="SGNH_hydro"/>
</dbReference>
<organism evidence="2 3">
    <name type="scientific">Adhaeribacter soli</name>
    <dbReference type="NCBI Taxonomy" id="2607655"/>
    <lineage>
        <taxon>Bacteria</taxon>
        <taxon>Pseudomonadati</taxon>
        <taxon>Bacteroidota</taxon>
        <taxon>Cytophagia</taxon>
        <taxon>Cytophagales</taxon>
        <taxon>Hymenobacteraceae</taxon>
        <taxon>Adhaeribacter</taxon>
    </lineage>
</organism>
<keyword evidence="3" id="KW-1185">Reference proteome</keyword>
<sequence length="242" mass="27266">MKILFIGDSLIRGSQGVNFVKQIAREHPDWQVENAGVNGETLNKIAARLKAKIAAGQVYDTIVLQGGTNDILLLEFNQKGFLFRQAYAHLRKQGHEPLAPEAFDKQLRELLEYLQAHTAAKIVLITIGCINENLQAEQNAKRRIYNNIIRKTAAAFNSPIADPTVEIDTILSQKQTRNYFLESFFHTAWFDLVGCAFGFADYLSRKRGLHLTIDGCHLNSRGAAIFKQEIEREIMAGQPRLV</sequence>
<reference evidence="2 3" key="1">
    <citation type="submission" date="2019-09" db="EMBL/GenBank/DDBJ databases">
        <title>Genome sequence of Adhaeribacter sp. M2.</title>
        <authorList>
            <person name="Srinivasan S."/>
        </authorList>
    </citation>
    <scope>NUCLEOTIDE SEQUENCE [LARGE SCALE GENOMIC DNA]</scope>
    <source>
        <strain evidence="2 3">M2</strain>
    </source>
</reference>
<dbReference type="Gene3D" id="3.40.50.1110">
    <property type="entry name" value="SGNH hydrolase"/>
    <property type="match status" value="1"/>
</dbReference>
<dbReference type="SUPFAM" id="SSF52266">
    <property type="entry name" value="SGNH hydrolase"/>
    <property type="match status" value="1"/>
</dbReference>
<protein>
    <recommendedName>
        <fullName evidence="1">SGNH hydrolase-type esterase domain-containing protein</fullName>
    </recommendedName>
</protein>
<proteinExistence type="predicted"/>
<evidence type="ECO:0000313" key="2">
    <source>
        <dbReference type="EMBL" id="KAA9340925.1"/>
    </source>
</evidence>
<dbReference type="InterPro" id="IPR036514">
    <property type="entry name" value="SGNH_hydro_sf"/>
</dbReference>
<dbReference type="Pfam" id="PF13472">
    <property type="entry name" value="Lipase_GDSL_2"/>
    <property type="match status" value="1"/>
</dbReference>
<gene>
    <name evidence="2" type="ORF">F0P94_05740</name>
</gene>
<dbReference type="InterPro" id="IPR051532">
    <property type="entry name" value="Ester_Hydrolysis_Enzymes"/>
</dbReference>
<accession>A0A5N1J4B9</accession>
<dbReference type="GO" id="GO:0016788">
    <property type="term" value="F:hydrolase activity, acting on ester bonds"/>
    <property type="evidence" value="ECO:0007669"/>
    <property type="project" value="UniProtKB-ARBA"/>
</dbReference>
<dbReference type="PANTHER" id="PTHR30383">
    <property type="entry name" value="THIOESTERASE 1/PROTEASE 1/LYSOPHOSPHOLIPASE L1"/>
    <property type="match status" value="1"/>
</dbReference>
<evidence type="ECO:0000259" key="1">
    <source>
        <dbReference type="Pfam" id="PF13472"/>
    </source>
</evidence>
<feature type="domain" description="SGNH hydrolase-type esterase" evidence="1">
    <location>
        <begin position="5"/>
        <end position="175"/>
    </location>
</feature>
<dbReference type="AlphaFoldDB" id="A0A5N1J4B9"/>